<keyword evidence="2" id="KW-1185">Reference proteome</keyword>
<evidence type="ECO:0000313" key="2">
    <source>
        <dbReference type="Proteomes" id="UP000028631"/>
    </source>
</evidence>
<name>A0A085VPV9_PSESX</name>
<comment type="caution">
    <text evidence="1">The sequence shown here is derived from an EMBL/GenBank/DDBJ whole genome shotgun (WGS) entry which is preliminary data.</text>
</comment>
<accession>A0A085VPV9</accession>
<dbReference type="EMBL" id="JPQU01000018">
    <property type="protein sequence ID" value="KFE57472.1"/>
    <property type="molecule type" value="Genomic_DNA"/>
</dbReference>
<reference evidence="1 2" key="1">
    <citation type="submission" date="2014-07" db="EMBL/GenBank/DDBJ databases">
        <title>Draft Genome Sequences of Environmental Pseudomonas syringae strains.</title>
        <authorList>
            <person name="Baltrus D.A."/>
            <person name="Berge O."/>
            <person name="Morris C."/>
        </authorList>
    </citation>
    <scope>NUCLEOTIDE SEQUENCE [LARGE SCALE GENOMIC DNA]</scope>
    <source>
        <strain evidence="1 2">GAW0119</strain>
    </source>
</reference>
<dbReference type="Proteomes" id="UP000028631">
    <property type="component" value="Unassembled WGS sequence"/>
</dbReference>
<sequence length="69" mass="7450">MIRALLTLKIGRSDGFADTALSLINHSACRSALARDDVCTANKVAESKIASRARWSATPVAPTEKVFQF</sequence>
<dbReference type="AlphaFoldDB" id="A0A085VPV9"/>
<dbReference type="PATRIC" id="fig|317.175.peg.827"/>
<proteinExistence type="predicted"/>
<evidence type="ECO:0000313" key="1">
    <source>
        <dbReference type="EMBL" id="KFE57472.1"/>
    </source>
</evidence>
<protein>
    <submittedName>
        <fullName evidence="1">Uncharacterized protein</fullName>
    </submittedName>
</protein>
<gene>
    <name evidence="1" type="ORF">IV01_03900</name>
</gene>
<organism evidence="1 2">
    <name type="scientific">Pseudomonas syringae</name>
    <dbReference type="NCBI Taxonomy" id="317"/>
    <lineage>
        <taxon>Bacteria</taxon>
        <taxon>Pseudomonadati</taxon>
        <taxon>Pseudomonadota</taxon>
        <taxon>Gammaproteobacteria</taxon>
        <taxon>Pseudomonadales</taxon>
        <taxon>Pseudomonadaceae</taxon>
        <taxon>Pseudomonas</taxon>
    </lineage>
</organism>